<protein>
    <recommendedName>
        <fullName evidence="1">Uroporphyrinogen decarboxylase (URO-D) domain-containing protein</fullName>
    </recommendedName>
</protein>
<reference evidence="2 3" key="1">
    <citation type="journal article" date="2019" name="Nat. Microbiol.">
        <title>Mediterranean grassland soil C-N compound turnover is dependent on rainfall and depth, and is mediated by genomically divergent microorganisms.</title>
        <authorList>
            <person name="Diamond S."/>
            <person name="Andeer P.F."/>
            <person name="Li Z."/>
            <person name="Crits-Christoph A."/>
            <person name="Burstein D."/>
            <person name="Anantharaman K."/>
            <person name="Lane K.R."/>
            <person name="Thomas B.C."/>
            <person name="Pan C."/>
            <person name="Northen T.R."/>
            <person name="Banfield J.F."/>
        </authorList>
    </citation>
    <scope>NUCLEOTIDE SEQUENCE [LARGE SCALE GENOMIC DNA]</scope>
    <source>
        <strain evidence="2">WS_2</strain>
    </source>
</reference>
<gene>
    <name evidence="2" type="ORF">E6K72_09900</name>
</gene>
<feature type="domain" description="Uroporphyrinogen decarboxylase (URO-D)" evidence="1">
    <location>
        <begin position="2"/>
        <end position="328"/>
    </location>
</feature>
<evidence type="ECO:0000313" key="3">
    <source>
        <dbReference type="Proteomes" id="UP000317716"/>
    </source>
</evidence>
<comment type="caution">
    <text evidence="2">The sequence shown here is derived from an EMBL/GenBank/DDBJ whole genome shotgun (WGS) entry which is preliminary data.</text>
</comment>
<dbReference type="Pfam" id="PF01208">
    <property type="entry name" value="URO-D"/>
    <property type="match status" value="1"/>
</dbReference>
<dbReference type="SUPFAM" id="SSF51726">
    <property type="entry name" value="UROD/MetE-like"/>
    <property type="match status" value="1"/>
</dbReference>
<name>A0A538SK94_UNCEI</name>
<dbReference type="Gene3D" id="3.20.20.210">
    <property type="match status" value="1"/>
</dbReference>
<dbReference type="EMBL" id="VBOS01000352">
    <property type="protein sequence ID" value="TMQ51781.1"/>
    <property type="molecule type" value="Genomic_DNA"/>
</dbReference>
<organism evidence="2 3">
    <name type="scientific">Eiseniibacteriota bacterium</name>
    <dbReference type="NCBI Taxonomy" id="2212470"/>
    <lineage>
        <taxon>Bacteria</taxon>
        <taxon>Candidatus Eiseniibacteriota</taxon>
    </lineage>
</organism>
<dbReference type="InterPro" id="IPR052024">
    <property type="entry name" value="Methanogen_methyltrans"/>
</dbReference>
<proteinExistence type="predicted"/>
<dbReference type="GO" id="GO:0004853">
    <property type="term" value="F:uroporphyrinogen decarboxylase activity"/>
    <property type="evidence" value="ECO:0007669"/>
    <property type="project" value="InterPro"/>
</dbReference>
<dbReference type="InterPro" id="IPR000257">
    <property type="entry name" value="Uroporphyrinogen_deCOase"/>
</dbReference>
<dbReference type="Proteomes" id="UP000317716">
    <property type="component" value="Unassembled WGS sequence"/>
</dbReference>
<evidence type="ECO:0000259" key="1">
    <source>
        <dbReference type="Pfam" id="PF01208"/>
    </source>
</evidence>
<sequence length="337" mass="37113">MTPRERVWAALRGGRLDRPPISFWGHFYDRESSARDLADATLEFRETYRWDWVKLNPRRQYHAEPWGVRHRYTGRAADKPTLESWPIHRPEDWAGITERPHDGGALGEQIEAVRLTRSGLPPDVPLLATVFTPLAILREMVPNPDDLGAALRARPQAVRAALDAVTATFEPFVRELLRAGADGIYFATVDWATRDRLSPAEYLEWARPTDLRLLAAAAGAPFNVLHVCKSRNLLFELADYPVSAFSWAATDATNPSLAEARTRLAGASMGGISHDGALLDATPERAVEELRRALEATGGRRWLAAPGCSIPPATPPGTLAALRSAVESVPLPAEPRS</sequence>
<dbReference type="PANTHER" id="PTHR47099:SF1">
    <property type="entry name" value="METHYLCOBAMIDE:COM METHYLTRANSFERASE MTBA"/>
    <property type="match status" value="1"/>
</dbReference>
<dbReference type="InterPro" id="IPR038071">
    <property type="entry name" value="UROD/MetE-like_sf"/>
</dbReference>
<dbReference type="AlphaFoldDB" id="A0A538SK94"/>
<evidence type="ECO:0000313" key="2">
    <source>
        <dbReference type="EMBL" id="TMQ51781.1"/>
    </source>
</evidence>
<dbReference type="GO" id="GO:0006779">
    <property type="term" value="P:porphyrin-containing compound biosynthetic process"/>
    <property type="evidence" value="ECO:0007669"/>
    <property type="project" value="InterPro"/>
</dbReference>
<accession>A0A538SK94</accession>
<dbReference type="PANTHER" id="PTHR47099">
    <property type="entry name" value="METHYLCOBAMIDE:COM METHYLTRANSFERASE MTBA"/>
    <property type="match status" value="1"/>
</dbReference>